<evidence type="ECO:0000256" key="1">
    <source>
        <dbReference type="ARBA" id="ARBA00004116"/>
    </source>
</evidence>
<comment type="similarity">
    <text evidence="2">Belongs to the strictosidine synthase family.</text>
</comment>
<evidence type="ECO:0000313" key="7">
    <source>
        <dbReference type="Proteomes" id="UP001157006"/>
    </source>
</evidence>
<evidence type="ECO:0000256" key="3">
    <source>
        <dbReference type="ARBA" id="ARBA00022554"/>
    </source>
</evidence>
<dbReference type="PANTHER" id="PTHR10426">
    <property type="entry name" value="STRICTOSIDINE SYNTHASE-RELATED"/>
    <property type="match status" value="1"/>
</dbReference>
<dbReference type="FunFam" id="2.120.10.30:FF:000066">
    <property type="entry name" value="ABC transporter permease protein"/>
    <property type="match status" value="1"/>
</dbReference>
<dbReference type="Pfam" id="PF20067">
    <property type="entry name" value="SSL_N"/>
    <property type="match status" value="1"/>
</dbReference>
<evidence type="ECO:0000313" key="6">
    <source>
        <dbReference type="EMBL" id="CAI8589745.1"/>
    </source>
</evidence>
<organism evidence="6 7">
    <name type="scientific">Vicia faba</name>
    <name type="common">Broad bean</name>
    <name type="synonym">Faba vulgaris</name>
    <dbReference type="NCBI Taxonomy" id="3906"/>
    <lineage>
        <taxon>Eukaryota</taxon>
        <taxon>Viridiplantae</taxon>
        <taxon>Streptophyta</taxon>
        <taxon>Embryophyta</taxon>
        <taxon>Tracheophyta</taxon>
        <taxon>Spermatophyta</taxon>
        <taxon>Magnoliopsida</taxon>
        <taxon>eudicotyledons</taxon>
        <taxon>Gunneridae</taxon>
        <taxon>Pentapetalae</taxon>
        <taxon>rosids</taxon>
        <taxon>fabids</taxon>
        <taxon>Fabales</taxon>
        <taxon>Fabaceae</taxon>
        <taxon>Papilionoideae</taxon>
        <taxon>50 kb inversion clade</taxon>
        <taxon>NPAAA clade</taxon>
        <taxon>Hologalegina</taxon>
        <taxon>IRL clade</taxon>
        <taxon>Fabeae</taxon>
        <taxon>Vicia</taxon>
    </lineage>
</organism>
<keyword evidence="3" id="KW-0926">Vacuole</keyword>
<dbReference type="Pfam" id="PF03088">
    <property type="entry name" value="Str_synth"/>
    <property type="match status" value="1"/>
</dbReference>
<evidence type="ECO:0000256" key="2">
    <source>
        <dbReference type="ARBA" id="ARBA00009191"/>
    </source>
</evidence>
<dbReference type="EMBL" id="OX451736">
    <property type="protein sequence ID" value="CAI8589745.1"/>
    <property type="molecule type" value="Genomic_DNA"/>
</dbReference>
<keyword evidence="7" id="KW-1185">Reference proteome</keyword>
<dbReference type="GO" id="GO:0012505">
    <property type="term" value="C:endomembrane system"/>
    <property type="evidence" value="ECO:0007669"/>
    <property type="project" value="TreeGrafter"/>
</dbReference>
<dbReference type="Proteomes" id="UP001157006">
    <property type="component" value="Chromosome 1L"/>
</dbReference>
<sequence length="372" mass="41014">MASNMNNLPLTTKNHCVTLTSTLVLAALVSLTVQVFYFSPIDPLLFEPTPSVISSSKNNQLQNLIKLGEGFLKQPEDVCVDKEGIIYTATRDGWIKRMIKNGNWENWKHIDSPSLLGITTAKDGGLIVCDASIGLLKVTEEDGFSVILSHVNGSQLLFADDVIEASDGNIYFSVASTKFGLHNWHLDVLEARPHGKLLKYNPMLNETVVVLDELAFANGVALSKDEDYVVVCESWKYRCVRHWLKGINKGKTDIFIENLPGGPDNINLAPDGSFWIALVKQFASERLGFVHTSKVSKHLVASFPWLFNLINGVTKSAMVVNVGTKGNIIRNFGDHEGKVISFLTSAVEFEDHLYLGSLNTDFVGKFPLSSAN</sequence>
<keyword evidence="4" id="KW-0325">Glycoprotein</keyword>
<dbReference type="InterPro" id="IPR018119">
    <property type="entry name" value="Strictosidine_synth_cons-reg"/>
</dbReference>
<reference evidence="6 7" key="1">
    <citation type="submission" date="2023-01" db="EMBL/GenBank/DDBJ databases">
        <authorList>
            <person name="Kreplak J."/>
        </authorList>
    </citation>
    <scope>NUCLEOTIDE SEQUENCE [LARGE SCALE GENOMIC DNA]</scope>
</reference>
<proteinExistence type="inferred from homology"/>
<dbReference type="GO" id="GO:0005773">
    <property type="term" value="C:vacuole"/>
    <property type="evidence" value="ECO:0007669"/>
    <property type="project" value="UniProtKB-SubCell"/>
</dbReference>
<dbReference type="InterPro" id="IPR011042">
    <property type="entry name" value="6-blade_b-propeller_TolB-like"/>
</dbReference>
<dbReference type="SUPFAM" id="SSF63829">
    <property type="entry name" value="Calcium-dependent phosphotriesterase"/>
    <property type="match status" value="1"/>
</dbReference>
<comment type="subcellular location">
    <subcellularLocation>
        <location evidence="1">Vacuole</location>
    </subcellularLocation>
</comment>
<protein>
    <recommendedName>
        <fullName evidence="5">Strictosidine synthase conserved region domain-containing protein</fullName>
    </recommendedName>
</protein>
<dbReference type="AlphaFoldDB" id="A0AAV0YUA3"/>
<dbReference type="GO" id="GO:0016787">
    <property type="term" value="F:hydrolase activity"/>
    <property type="evidence" value="ECO:0007669"/>
    <property type="project" value="TreeGrafter"/>
</dbReference>
<accession>A0AAV0YUA3</accession>
<evidence type="ECO:0000259" key="5">
    <source>
        <dbReference type="Pfam" id="PF03088"/>
    </source>
</evidence>
<evidence type="ECO:0000256" key="4">
    <source>
        <dbReference type="ARBA" id="ARBA00023180"/>
    </source>
</evidence>
<name>A0AAV0YUA3_VICFA</name>
<feature type="domain" description="Strictosidine synthase conserved region" evidence="5">
    <location>
        <begin position="164"/>
        <end position="246"/>
    </location>
</feature>
<dbReference type="Gene3D" id="2.120.10.30">
    <property type="entry name" value="TolB, C-terminal domain"/>
    <property type="match status" value="1"/>
</dbReference>
<dbReference type="PANTHER" id="PTHR10426:SF68">
    <property type="entry name" value="OS07G0614000 PROTEIN"/>
    <property type="match status" value="1"/>
</dbReference>
<gene>
    <name evidence="6" type="ORF">VFH_I407920</name>
</gene>